<organism evidence="7 8">
    <name type="scientific">Acanthopleuribacter pedis</name>
    <dbReference type="NCBI Taxonomy" id="442870"/>
    <lineage>
        <taxon>Bacteria</taxon>
        <taxon>Pseudomonadati</taxon>
        <taxon>Acidobacteriota</taxon>
        <taxon>Holophagae</taxon>
        <taxon>Acanthopleuribacterales</taxon>
        <taxon>Acanthopleuribacteraceae</taxon>
        <taxon>Acanthopleuribacter</taxon>
    </lineage>
</organism>
<reference evidence="7" key="1">
    <citation type="submission" date="2021-03" db="EMBL/GenBank/DDBJ databases">
        <authorList>
            <person name="Wang G."/>
        </authorList>
    </citation>
    <scope>NUCLEOTIDE SEQUENCE</scope>
    <source>
        <strain evidence="7">KCTC 12899</strain>
    </source>
</reference>
<dbReference type="EMBL" id="JAFREP010000038">
    <property type="protein sequence ID" value="MBO1322496.1"/>
    <property type="molecule type" value="Genomic_DNA"/>
</dbReference>
<feature type="transmembrane region" description="Helical" evidence="6">
    <location>
        <begin position="210"/>
        <end position="229"/>
    </location>
</feature>
<keyword evidence="5 6" id="KW-0472">Membrane</keyword>
<keyword evidence="8" id="KW-1185">Reference proteome</keyword>
<feature type="transmembrane region" description="Helical" evidence="6">
    <location>
        <begin position="130"/>
        <end position="149"/>
    </location>
</feature>
<name>A0A8J7QK79_9BACT</name>
<gene>
    <name evidence="7" type="ORF">J3U88_28745</name>
</gene>
<keyword evidence="3 6" id="KW-0812">Transmembrane</keyword>
<feature type="transmembrane region" description="Helical" evidence="6">
    <location>
        <begin position="241"/>
        <end position="267"/>
    </location>
</feature>
<evidence type="ECO:0000256" key="1">
    <source>
        <dbReference type="ARBA" id="ARBA00004141"/>
    </source>
</evidence>
<comment type="subcellular location">
    <subcellularLocation>
        <location evidence="1">Membrane</location>
        <topology evidence="1">Multi-pass membrane protein</topology>
    </subcellularLocation>
</comment>
<evidence type="ECO:0000313" key="8">
    <source>
        <dbReference type="Proteomes" id="UP000664417"/>
    </source>
</evidence>
<evidence type="ECO:0000256" key="6">
    <source>
        <dbReference type="SAM" id="Phobius"/>
    </source>
</evidence>
<evidence type="ECO:0000256" key="5">
    <source>
        <dbReference type="ARBA" id="ARBA00023136"/>
    </source>
</evidence>
<evidence type="ECO:0000256" key="2">
    <source>
        <dbReference type="ARBA" id="ARBA00009012"/>
    </source>
</evidence>
<sequence length="445" mass="46183">MRSQPSPYRGLYRRLVHISMVGFALCIGRLPPWLITVLCVAAFVFNWKILPLVSRHMLERPEDRRRGFSIGMLCYPAILLVLSLVFYENQVFMAVGWGAMAFGDGFAGLIGEKLGGPRIPWNPHKSISGLTAFVLLGTPATWLLIMGLPEASRLGADSATWLLWLAPALVVAAAFESARGTIDDNLVVPTAAACTVFALSQVQALPPLPGGWWLGVGLAGALAFASIATRKMDLPGGIAGFVIAALLYLGAGPAGFTALFAFFVLAVGASKWKFAEKTQLGVAQEDGGKRSVRHAVSNGAVAATAATLALLLPQHAAVFTVAAAGALASATADTLSSELGNVYGRRYLDVVTFTSGQRGDDGVVSLEGTLLGLIGAVVIAAVAFWGGAGLWGAAAVVLGGAVGNLADSILGATFQRKDLMTNDSVNFANTLIGAVVTGSLVAFVG</sequence>
<dbReference type="PANTHER" id="PTHR13353">
    <property type="entry name" value="TRANSMEMBRANE PROTEIN 19"/>
    <property type="match status" value="1"/>
</dbReference>
<keyword evidence="4 6" id="KW-1133">Transmembrane helix</keyword>
<dbReference type="InterPro" id="IPR002794">
    <property type="entry name" value="DUF92_TMEM19"/>
</dbReference>
<feature type="transmembrane region" description="Helical" evidence="6">
    <location>
        <begin position="426"/>
        <end position="444"/>
    </location>
</feature>
<dbReference type="PANTHER" id="PTHR13353:SF5">
    <property type="entry name" value="TRANSMEMBRANE PROTEIN 19"/>
    <property type="match status" value="1"/>
</dbReference>
<dbReference type="RefSeq" id="WP_207862469.1">
    <property type="nucleotide sequence ID" value="NZ_JAFREP010000038.1"/>
</dbReference>
<protein>
    <submittedName>
        <fullName evidence="7">DUF92 domain-containing protein</fullName>
    </submittedName>
</protein>
<dbReference type="AlphaFoldDB" id="A0A8J7QK79"/>
<feature type="transmembrane region" description="Helical" evidence="6">
    <location>
        <begin position="92"/>
        <end position="110"/>
    </location>
</feature>
<feature type="transmembrane region" description="Helical" evidence="6">
    <location>
        <begin position="20"/>
        <end position="47"/>
    </location>
</feature>
<comment type="similarity">
    <text evidence="2">Belongs to the TMEM19 family.</text>
</comment>
<evidence type="ECO:0000256" key="3">
    <source>
        <dbReference type="ARBA" id="ARBA00022692"/>
    </source>
</evidence>
<feature type="transmembrane region" description="Helical" evidence="6">
    <location>
        <begin position="391"/>
        <end position="414"/>
    </location>
</feature>
<accession>A0A8J7QK79</accession>
<evidence type="ECO:0000256" key="4">
    <source>
        <dbReference type="ARBA" id="ARBA00022989"/>
    </source>
</evidence>
<dbReference type="GO" id="GO:0016020">
    <property type="term" value="C:membrane"/>
    <property type="evidence" value="ECO:0007669"/>
    <property type="project" value="UniProtKB-SubCell"/>
</dbReference>
<feature type="transmembrane region" description="Helical" evidence="6">
    <location>
        <begin position="161"/>
        <end position="178"/>
    </location>
</feature>
<dbReference type="Pfam" id="PF01940">
    <property type="entry name" value="DUF92"/>
    <property type="match status" value="1"/>
</dbReference>
<feature type="transmembrane region" description="Helical" evidence="6">
    <location>
        <begin position="363"/>
        <end position="385"/>
    </location>
</feature>
<proteinExistence type="inferred from homology"/>
<comment type="caution">
    <text evidence="7">The sequence shown here is derived from an EMBL/GenBank/DDBJ whole genome shotgun (WGS) entry which is preliminary data.</text>
</comment>
<dbReference type="Proteomes" id="UP000664417">
    <property type="component" value="Unassembled WGS sequence"/>
</dbReference>
<feature type="transmembrane region" description="Helical" evidence="6">
    <location>
        <begin position="68"/>
        <end position="86"/>
    </location>
</feature>
<evidence type="ECO:0000313" key="7">
    <source>
        <dbReference type="EMBL" id="MBO1322496.1"/>
    </source>
</evidence>